<accession>A0A565CTH0</accession>
<sequence length="234" mass="27082">MSPKPILITATLSVDMSVLGLHSSKKQKTTLPQKRKRTNPVVSKASQFEKLITTTLPSGNLREAVKLPPGEDKNEWLAINTVDFYNQITILYATLEEFCTTTTCPIMNAGSRYEYRWADGVTIKKPIAVSAPEYIEYLMNWIEYQIDDETIFPQKTGEPFPPNFEDYVKKILKRLFRVYAHIYHSHFHKIVSLKEEAHLNTCFKHFVLFISEYKLVDKAQLDPLKDFVEHVLQP</sequence>
<evidence type="ECO:0000313" key="2">
    <source>
        <dbReference type="Proteomes" id="UP000489600"/>
    </source>
</evidence>
<dbReference type="Proteomes" id="UP000489600">
    <property type="component" value="Unassembled WGS sequence"/>
</dbReference>
<dbReference type="SUPFAM" id="SSF101152">
    <property type="entry name" value="Mob1/phocein"/>
    <property type="match status" value="1"/>
</dbReference>
<dbReference type="InterPro" id="IPR005301">
    <property type="entry name" value="MOB_kinase_act_fam"/>
</dbReference>
<dbReference type="AlphaFoldDB" id="A0A565CTH0"/>
<dbReference type="OrthoDB" id="8170117at2759"/>
<dbReference type="PANTHER" id="PTHR22599">
    <property type="entry name" value="MPS ONE BINDER KINASE ACTIVATOR-LIKE MOB"/>
    <property type="match status" value="1"/>
</dbReference>
<keyword evidence="2" id="KW-1185">Reference proteome</keyword>
<proteinExistence type="predicted"/>
<gene>
    <name evidence="1" type="ORF">ANE_LOCUS27452</name>
</gene>
<dbReference type="Pfam" id="PF03637">
    <property type="entry name" value="Mob1_phocein"/>
    <property type="match status" value="1"/>
</dbReference>
<dbReference type="GO" id="GO:0008283">
    <property type="term" value="P:cell population proliferation"/>
    <property type="evidence" value="ECO:0007669"/>
    <property type="project" value="UniProtKB-ARBA"/>
</dbReference>
<dbReference type="SMART" id="SM01388">
    <property type="entry name" value="Mob1_phocein"/>
    <property type="match status" value="1"/>
</dbReference>
<dbReference type="EMBL" id="CABITT030000008">
    <property type="protein sequence ID" value="VVB17008.1"/>
    <property type="molecule type" value="Genomic_DNA"/>
</dbReference>
<name>A0A565CTH0_9BRAS</name>
<protein>
    <submittedName>
        <fullName evidence="1">Uncharacterized protein</fullName>
    </submittedName>
</protein>
<organism evidence="1 2">
    <name type="scientific">Arabis nemorensis</name>
    <dbReference type="NCBI Taxonomy" id="586526"/>
    <lineage>
        <taxon>Eukaryota</taxon>
        <taxon>Viridiplantae</taxon>
        <taxon>Streptophyta</taxon>
        <taxon>Embryophyta</taxon>
        <taxon>Tracheophyta</taxon>
        <taxon>Spermatophyta</taxon>
        <taxon>Magnoliopsida</taxon>
        <taxon>eudicotyledons</taxon>
        <taxon>Gunneridae</taxon>
        <taxon>Pentapetalae</taxon>
        <taxon>rosids</taxon>
        <taxon>malvids</taxon>
        <taxon>Brassicales</taxon>
        <taxon>Brassicaceae</taxon>
        <taxon>Arabideae</taxon>
        <taxon>Arabis</taxon>
    </lineage>
</organism>
<comment type="caution">
    <text evidence="1">The sequence shown here is derived from an EMBL/GenBank/DDBJ whole genome shotgun (WGS) entry which is preliminary data.</text>
</comment>
<dbReference type="GO" id="GO:0080141">
    <property type="term" value="P:regulation of jasmonic acid biosynthetic process"/>
    <property type="evidence" value="ECO:0007669"/>
    <property type="project" value="UniProtKB-ARBA"/>
</dbReference>
<dbReference type="FunFam" id="1.20.140.30:FF:000001">
    <property type="entry name" value="MOB kinase activator 1A"/>
    <property type="match status" value="1"/>
</dbReference>
<dbReference type="Gene3D" id="1.20.140.30">
    <property type="entry name" value="MOB kinase activator"/>
    <property type="match status" value="1"/>
</dbReference>
<dbReference type="InterPro" id="IPR036703">
    <property type="entry name" value="MOB_kinase_act_sf"/>
</dbReference>
<evidence type="ECO:0000313" key="1">
    <source>
        <dbReference type="EMBL" id="VVB17008.1"/>
    </source>
</evidence>
<reference evidence="1" key="1">
    <citation type="submission" date="2019-07" db="EMBL/GenBank/DDBJ databases">
        <authorList>
            <person name="Dittberner H."/>
        </authorList>
    </citation>
    <scope>NUCLEOTIDE SEQUENCE [LARGE SCALE GENOMIC DNA]</scope>
</reference>